<proteinExistence type="predicted"/>
<protein>
    <submittedName>
        <fullName evidence="3">Uncharacterized protein</fullName>
    </submittedName>
</protein>
<organism evidence="3">
    <name type="scientific">Arthrobacter saudimassiliensis</name>
    <dbReference type="NCBI Taxonomy" id="1461584"/>
    <lineage>
        <taxon>Bacteria</taxon>
        <taxon>Bacillati</taxon>
        <taxon>Actinomycetota</taxon>
        <taxon>Actinomycetes</taxon>
        <taxon>Micrococcales</taxon>
        <taxon>Micrococcaceae</taxon>
        <taxon>Arthrobacter</taxon>
    </lineage>
</organism>
<feature type="region of interest" description="Disordered" evidence="1">
    <location>
        <begin position="163"/>
        <end position="330"/>
    </location>
</feature>
<reference evidence="3" key="1">
    <citation type="submission" date="2014-07" db="EMBL/GenBank/DDBJ databases">
        <authorList>
            <person name="Urmite Genomes Urmite Genomes"/>
        </authorList>
    </citation>
    <scope>NUCLEOTIDE SEQUENCE</scope>
    <source>
        <strain evidence="3">11W110_air</strain>
    </source>
</reference>
<name>A0A078MQB5_9MICC</name>
<accession>A0A078MQB5</accession>
<keyword evidence="2" id="KW-1133">Transmembrane helix</keyword>
<feature type="transmembrane region" description="Helical" evidence="2">
    <location>
        <begin position="15"/>
        <end position="35"/>
    </location>
</feature>
<evidence type="ECO:0000313" key="3">
    <source>
        <dbReference type="EMBL" id="CEA07577.1"/>
    </source>
</evidence>
<dbReference type="AlphaFoldDB" id="A0A078MQB5"/>
<keyword evidence="2" id="KW-0472">Membrane</keyword>
<feature type="compositionally biased region" description="Basic residues" evidence="1">
    <location>
        <begin position="187"/>
        <end position="201"/>
    </location>
</feature>
<sequence>MGVQQRPFYHRARTVLTWISAIWLAAAVLGIGFFSGGTTNLALSLALLYGTGMALVVVIFALYRWLSGSARRRNAAVPDDAAAAAFVDATRLAQEELWAALLPPRPVGLPGVRTAVTTEEARRALATARKSAAAAPRSAVESEAPVAPAAASAVVPAQAAAAERPAAATPNTEVEGTRPVKSAVSKKAVKKSGKKTARKRPASAPGAAKRPASAPGSGGAKRPAAAKPSSGNASATASARPGQAKPGTGNQAGAKNGSAATGPGKTAASAARDTGRSVPAATLRTRELLTGNGRGHLTLTPPVGGGPTSPSPRAPRRDETVRRGSERKAS</sequence>
<evidence type="ECO:0000256" key="2">
    <source>
        <dbReference type="SAM" id="Phobius"/>
    </source>
</evidence>
<gene>
    <name evidence="3" type="ORF">BN1051_00893</name>
</gene>
<feature type="transmembrane region" description="Helical" evidence="2">
    <location>
        <begin position="41"/>
        <end position="63"/>
    </location>
</feature>
<feature type="compositionally biased region" description="Basic and acidic residues" evidence="1">
    <location>
        <begin position="315"/>
        <end position="330"/>
    </location>
</feature>
<dbReference type="EMBL" id="LN483070">
    <property type="protein sequence ID" value="CEA07577.1"/>
    <property type="molecule type" value="Genomic_DNA"/>
</dbReference>
<evidence type="ECO:0000256" key="1">
    <source>
        <dbReference type="SAM" id="MobiDB-lite"/>
    </source>
</evidence>
<dbReference type="PATRIC" id="fig|1461584.3.peg.887"/>
<keyword evidence="2" id="KW-0812">Transmembrane</keyword>